<feature type="compositionally biased region" description="Low complexity" evidence="3">
    <location>
        <begin position="223"/>
        <end position="245"/>
    </location>
</feature>
<gene>
    <name evidence="5" type="ORF">B0T16DRAFT_454159</name>
</gene>
<feature type="compositionally biased region" description="Acidic residues" evidence="3">
    <location>
        <begin position="57"/>
        <end position="68"/>
    </location>
</feature>
<proteinExistence type="inferred from homology"/>
<keyword evidence="1" id="KW-0597">Phosphoprotein</keyword>
<dbReference type="EMBL" id="JAULSV010000002">
    <property type="protein sequence ID" value="KAK0651730.1"/>
    <property type="molecule type" value="Genomic_DNA"/>
</dbReference>
<protein>
    <recommendedName>
        <fullName evidence="4">SAP domain-containing protein</fullName>
    </recommendedName>
</protein>
<dbReference type="InterPro" id="IPR036361">
    <property type="entry name" value="SAP_dom_sf"/>
</dbReference>
<feature type="domain" description="SAP" evidence="4">
    <location>
        <begin position="4"/>
        <end position="38"/>
    </location>
</feature>
<dbReference type="PANTHER" id="PTHR46551">
    <property type="entry name" value="SAP DOMAIN-CONTAINING RIBONUCLEOPROTEIN"/>
    <property type="match status" value="1"/>
</dbReference>
<evidence type="ECO:0000313" key="5">
    <source>
        <dbReference type="EMBL" id="KAK0651730.1"/>
    </source>
</evidence>
<dbReference type="Proteomes" id="UP001174936">
    <property type="component" value="Unassembled WGS sequence"/>
</dbReference>
<keyword evidence="6" id="KW-1185">Reference proteome</keyword>
<dbReference type="AlphaFoldDB" id="A0AA39YGZ0"/>
<dbReference type="Pfam" id="PF02037">
    <property type="entry name" value="SAP"/>
    <property type="match status" value="1"/>
</dbReference>
<reference evidence="5" key="1">
    <citation type="submission" date="2023-06" db="EMBL/GenBank/DDBJ databases">
        <title>Genome-scale phylogeny and comparative genomics of the fungal order Sordariales.</title>
        <authorList>
            <consortium name="Lawrence Berkeley National Laboratory"/>
            <person name="Hensen N."/>
            <person name="Bonometti L."/>
            <person name="Westerberg I."/>
            <person name="Brannstrom I.O."/>
            <person name="Guillou S."/>
            <person name="Cros-Aarteil S."/>
            <person name="Calhoun S."/>
            <person name="Haridas S."/>
            <person name="Kuo A."/>
            <person name="Mondo S."/>
            <person name="Pangilinan J."/>
            <person name="Riley R."/>
            <person name="Labutti K."/>
            <person name="Andreopoulos B."/>
            <person name="Lipzen A."/>
            <person name="Chen C."/>
            <person name="Yanf M."/>
            <person name="Daum C."/>
            <person name="Ng V."/>
            <person name="Clum A."/>
            <person name="Steindorff A."/>
            <person name="Ohm R."/>
            <person name="Martin F."/>
            <person name="Silar P."/>
            <person name="Natvig D."/>
            <person name="Lalanne C."/>
            <person name="Gautier V."/>
            <person name="Ament-Velasquez S.L."/>
            <person name="Kruys A."/>
            <person name="Hutchinson M.I."/>
            <person name="Powell A.J."/>
            <person name="Barry K."/>
            <person name="Miller A.N."/>
            <person name="Grigoriev I.V."/>
            <person name="Debuchy R."/>
            <person name="Gladieux P."/>
            <person name="Thoren M.H."/>
            <person name="Johannesson H."/>
        </authorList>
    </citation>
    <scope>NUCLEOTIDE SEQUENCE</scope>
    <source>
        <strain evidence="5">SMH2532-1</strain>
    </source>
</reference>
<dbReference type="SMART" id="SM00513">
    <property type="entry name" value="SAP"/>
    <property type="match status" value="1"/>
</dbReference>
<organism evidence="5 6">
    <name type="scientific">Cercophora newfieldiana</name>
    <dbReference type="NCBI Taxonomy" id="92897"/>
    <lineage>
        <taxon>Eukaryota</taxon>
        <taxon>Fungi</taxon>
        <taxon>Dikarya</taxon>
        <taxon>Ascomycota</taxon>
        <taxon>Pezizomycotina</taxon>
        <taxon>Sordariomycetes</taxon>
        <taxon>Sordariomycetidae</taxon>
        <taxon>Sordariales</taxon>
        <taxon>Lasiosphaeriaceae</taxon>
        <taxon>Cercophora</taxon>
    </lineage>
</organism>
<dbReference type="InterPro" id="IPR040746">
    <property type="entry name" value="THO1_MOS11_C"/>
</dbReference>
<evidence type="ECO:0000259" key="4">
    <source>
        <dbReference type="PROSITE" id="PS50800"/>
    </source>
</evidence>
<feature type="compositionally biased region" description="Low complexity" evidence="3">
    <location>
        <begin position="69"/>
        <end position="121"/>
    </location>
</feature>
<dbReference type="Gene3D" id="1.10.720.30">
    <property type="entry name" value="SAP domain"/>
    <property type="match status" value="1"/>
</dbReference>
<dbReference type="PROSITE" id="PS50800">
    <property type="entry name" value="SAP"/>
    <property type="match status" value="1"/>
</dbReference>
<dbReference type="GO" id="GO:0016973">
    <property type="term" value="P:poly(A)+ mRNA export from nucleus"/>
    <property type="evidence" value="ECO:0007669"/>
    <property type="project" value="TreeGrafter"/>
</dbReference>
<feature type="compositionally biased region" description="Basic and acidic residues" evidence="3">
    <location>
        <begin position="205"/>
        <end position="217"/>
    </location>
</feature>
<evidence type="ECO:0000256" key="3">
    <source>
        <dbReference type="SAM" id="MobiDB-lite"/>
    </source>
</evidence>
<feature type="region of interest" description="Disordered" evidence="3">
    <location>
        <begin position="38"/>
        <end position="290"/>
    </location>
</feature>
<evidence type="ECO:0000256" key="1">
    <source>
        <dbReference type="ARBA" id="ARBA00022553"/>
    </source>
</evidence>
<comment type="caution">
    <text evidence="5">The sequence shown here is derived from an EMBL/GenBank/DDBJ whole genome shotgun (WGS) entry which is preliminary data.</text>
</comment>
<dbReference type="PANTHER" id="PTHR46551:SF1">
    <property type="entry name" value="SAP DOMAIN-CONTAINING RIBONUCLEOPROTEIN"/>
    <property type="match status" value="1"/>
</dbReference>
<dbReference type="SUPFAM" id="SSF68906">
    <property type="entry name" value="SAP domain"/>
    <property type="match status" value="1"/>
</dbReference>
<dbReference type="Pfam" id="PF18592">
    <property type="entry name" value="Tho1_MOS11_C"/>
    <property type="match status" value="1"/>
</dbReference>
<dbReference type="InterPro" id="IPR003034">
    <property type="entry name" value="SAP_dom"/>
</dbReference>
<feature type="compositionally biased region" description="Basic and acidic residues" evidence="3">
    <location>
        <begin position="38"/>
        <end position="56"/>
    </location>
</feature>
<sequence>MADYNSMKVPELKKLLNERGLTQAGNKADLIARLVENDKEQAKASDPKAESGKKDNIEDEIDYEDDDFPATTAQTKPAAAAPATAPTPAAPAPVAAPAKTTAPETETVTPAAPAPAADAPTESADKKTETATSGEPLFSQHLAPTNAKSEAEKRAARAARFGITEDKESEESKKTERAARFGIANDAVSALDSALPDRPRKRGRDRGGEDKEDDSRSNKRQTSGAAPARGGRNNAGRGNNQSNNRSGRRDRRGGASKEGGVPNGQKKATPAIDPAEKARLEARAKRFGTA</sequence>
<accession>A0AA39YGZ0</accession>
<dbReference type="InterPro" id="IPR052240">
    <property type="entry name" value="SAP_domain_ribonucleoprotein"/>
</dbReference>
<comment type="similarity">
    <text evidence="2">Belongs to the SAP domain-containing ribonucleoprotein family.</text>
</comment>
<dbReference type="GO" id="GO:0005634">
    <property type="term" value="C:nucleus"/>
    <property type="evidence" value="ECO:0007669"/>
    <property type="project" value="TreeGrafter"/>
</dbReference>
<evidence type="ECO:0000256" key="2">
    <source>
        <dbReference type="ARBA" id="ARBA00046328"/>
    </source>
</evidence>
<feature type="compositionally biased region" description="Basic and acidic residues" evidence="3">
    <location>
        <begin position="163"/>
        <end position="179"/>
    </location>
</feature>
<feature type="compositionally biased region" description="Basic and acidic residues" evidence="3">
    <location>
        <begin position="274"/>
        <end position="284"/>
    </location>
</feature>
<evidence type="ECO:0000313" key="6">
    <source>
        <dbReference type="Proteomes" id="UP001174936"/>
    </source>
</evidence>
<name>A0AA39YGZ0_9PEZI</name>